<comment type="caution">
    <text evidence="3">The sequence shown here is derived from an EMBL/GenBank/DDBJ whole genome shotgun (WGS) entry which is preliminary data.</text>
</comment>
<organism evidence="3 4">
    <name type="scientific">Kitasatospora aburaviensis</name>
    <dbReference type="NCBI Taxonomy" id="67265"/>
    <lineage>
        <taxon>Bacteria</taxon>
        <taxon>Bacillati</taxon>
        <taxon>Actinomycetota</taxon>
        <taxon>Actinomycetes</taxon>
        <taxon>Kitasatosporales</taxon>
        <taxon>Streptomycetaceae</taxon>
        <taxon>Kitasatospora</taxon>
    </lineage>
</organism>
<keyword evidence="3" id="KW-0436">Ligase</keyword>
<evidence type="ECO:0000313" key="4">
    <source>
        <dbReference type="Proteomes" id="UP001596067"/>
    </source>
</evidence>
<protein>
    <submittedName>
        <fullName evidence="3">RimK family alpha-L-glutamate ligase</fullName>
    </submittedName>
</protein>
<gene>
    <name evidence="3" type="ORF">ACFP0N_06875</name>
</gene>
<dbReference type="Proteomes" id="UP001596067">
    <property type="component" value="Unassembled WGS sequence"/>
</dbReference>
<dbReference type="InterPro" id="IPR013651">
    <property type="entry name" value="ATP-grasp_RimK-type"/>
</dbReference>
<feature type="compositionally biased region" description="Basic and acidic residues" evidence="1">
    <location>
        <begin position="295"/>
        <end position="306"/>
    </location>
</feature>
<accession>A0ABW1EUK7</accession>
<keyword evidence="4" id="KW-1185">Reference proteome</keyword>
<evidence type="ECO:0000256" key="1">
    <source>
        <dbReference type="SAM" id="MobiDB-lite"/>
    </source>
</evidence>
<dbReference type="Gene3D" id="3.40.50.20">
    <property type="match status" value="1"/>
</dbReference>
<dbReference type="Gene3D" id="3.30.470.20">
    <property type="entry name" value="ATP-grasp fold, B domain"/>
    <property type="match status" value="1"/>
</dbReference>
<name>A0ABW1EUK7_9ACTN</name>
<feature type="domain" description="ATP-grasp fold RimK-type" evidence="2">
    <location>
        <begin position="220"/>
        <end position="267"/>
    </location>
</feature>
<dbReference type="GO" id="GO:0016874">
    <property type="term" value="F:ligase activity"/>
    <property type="evidence" value="ECO:0007669"/>
    <property type="project" value="UniProtKB-KW"/>
</dbReference>
<feature type="region of interest" description="Disordered" evidence="1">
    <location>
        <begin position="282"/>
        <end position="306"/>
    </location>
</feature>
<reference evidence="4" key="1">
    <citation type="journal article" date="2019" name="Int. J. Syst. Evol. Microbiol.">
        <title>The Global Catalogue of Microorganisms (GCM) 10K type strain sequencing project: providing services to taxonomists for standard genome sequencing and annotation.</title>
        <authorList>
            <consortium name="The Broad Institute Genomics Platform"/>
            <consortium name="The Broad Institute Genome Sequencing Center for Infectious Disease"/>
            <person name="Wu L."/>
            <person name="Ma J."/>
        </authorList>
    </citation>
    <scope>NUCLEOTIDE SEQUENCE [LARGE SCALE GENOMIC DNA]</scope>
    <source>
        <strain evidence="4">CGMCC 4.1469</strain>
    </source>
</reference>
<proteinExistence type="predicted"/>
<sequence>MRICLLTPDPGHPLLAATAALLAADHRVEALDPTTGDAPPAEVLGRGPLADVYLLKARTPRALALARYLEERGAPVVNSAAATAFCQDRTAMAELARRAGLPFAATRTAATLAELPDPDGPIVVKSRHSRRHDLVARVDDAAALRALAVEWPDEPVITQPFLANSGWDQKLWVVDGQVFCARRRSELADPVEAEAIGQVGQVGSSGPPGPVVDGGRGFGPADLPPDRARLALRVGEVFALDVYGVDLLDGPAEPVIVDVNAFPGIRGQAGAPEALAALALRTARRGTPPAPRLPGQREPRPRAAGR</sequence>
<evidence type="ECO:0000259" key="2">
    <source>
        <dbReference type="Pfam" id="PF08443"/>
    </source>
</evidence>
<dbReference type="Pfam" id="PF08443">
    <property type="entry name" value="RimK"/>
    <property type="match status" value="1"/>
</dbReference>
<dbReference type="PANTHER" id="PTHR21621">
    <property type="entry name" value="RIBOSOMAL PROTEIN S6 MODIFICATION PROTEIN"/>
    <property type="match status" value="1"/>
</dbReference>
<evidence type="ECO:0000313" key="3">
    <source>
        <dbReference type="EMBL" id="MFC5884708.1"/>
    </source>
</evidence>
<dbReference type="RefSeq" id="WP_313763787.1">
    <property type="nucleotide sequence ID" value="NZ_BAAAVH010000087.1"/>
</dbReference>
<dbReference type="SUPFAM" id="SSF56059">
    <property type="entry name" value="Glutathione synthetase ATP-binding domain-like"/>
    <property type="match status" value="1"/>
</dbReference>
<dbReference type="PANTHER" id="PTHR21621:SF0">
    <property type="entry name" value="BETA-CITRYLGLUTAMATE SYNTHASE B-RELATED"/>
    <property type="match status" value="1"/>
</dbReference>
<dbReference type="EMBL" id="JBHSOD010000005">
    <property type="protein sequence ID" value="MFC5884708.1"/>
    <property type="molecule type" value="Genomic_DNA"/>
</dbReference>